<proteinExistence type="inferred from homology"/>
<evidence type="ECO:0000256" key="5">
    <source>
        <dbReference type="SAM" id="SignalP"/>
    </source>
</evidence>
<evidence type="ECO:0000313" key="7">
    <source>
        <dbReference type="EMBL" id="TKK81063.1"/>
    </source>
</evidence>
<evidence type="ECO:0000256" key="4">
    <source>
        <dbReference type="ARBA" id="ARBA00022729"/>
    </source>
</evidence>
<dbReference type="GO" id="GO:1901678">
    <property type="term" value="P:iron coordination entity transport"/>
    <property type="evidence" value="ECO:0007669"/>
    <property type="project" value="UniProtKB-ARBA"/>
</dbReference>
<organism evidence="7 8">
    <name type="scientific">Herbidospora galbida</name>
    <dbReference type="NCBI Taxonomy" id="2575442"/>
    <lineage>
        <taxon>Bacteria</taxon>
        <taxon>Bacillati</taxon>
        <taxon>Actinomycetota</taxon>
        <taxon>Actinomycetes</taxon>
        <taxon>Streptosporangiales</taxon>
        <taxon>Streptosporangiaceae</taxon>
        <taxon>Herbidospora</taxon>
    </lineage>
</organism>
<dbReference type="PANTHER" id="PTHR30532">
    <property type="entry name" value="IRON III DICITRATE-BINDING PERIPLASMIC PROTEIN"/>
    <property type="match status" value="1"/>
</dbReference>
<reference evidence="7 8" key="1">
    <citation type="submission" date="2019-04" db="EMBL/GenBank/DDBJ databases">
        <title>Herbidospora sp. NEAU-GS14.nov., a novel actinomycete isolated from soil.</title>
        <authorList>
            <person name="Han L."/>
        </authorList>
    </citation>
    <scope>NUCLEOTIDE SEQUENCE [LARGE SCALE GENOMIC DNA]</scope>
    <source>
        <strain evidence="7 8">NEAU-GS14</strain>
    </source>
</reference>
<keyword evidence="8" id="KW-1185">Reference proteome</keyword>
<dbReference type="EMBL" id="SZQA01000049">
    <property type="protein sequence ID" value="TKK81063.1"/>
    <property type="molecule type" value="Genomic_DNA"/>
</dbReference>
<dbReference type="SUPFAM" id="SSF53807">
    <property type="entry name" value="Helical backbone' metal receptor"/>
    <property type="match status" value="1"/>
</dbReference>
<feature type="chain" id="PRO_5038534596" evidence="5">
    <location>
        <begin position="26"/>
        <end position="359"/>
    </location>
</feature>
<dbReference type="OrthoDB" id="1846031at2"/>
<accession>A0A4V5UXK2</accession>
<dbReference type="PROSITE" id="PS51257">
    <property type="entry name" value="PROKAR_LIPOPROTEIN"/>
    <property type="match status" value="1"/>
</dbReference>
<evidence type="ECO:0000256" key="3">
    <source>
        <dbReference type="ARBA" id="ARBA00022448"/>
    </source>
</evidence>
<dbReference type="Gene3D" id="3.40.50.1980">
    <property type="entry name" value="Nitrogenase molybdenum iron protein domain"/>
    <property type="match status" value="2"/>
</dbReference>
<dbReference type="PANTHER" id="PTHR30532:SF24">
    <property type="entry name" value="FERRIC ENTEROBACTIN-BINDING PERIPLASMIC PROTEIN FEPB"/>
    <property type="match status" value="1"/>
</dbReference>
<feature type="signal peptide" evidence="5">
    <location>
        <begin position="1"/>
        <end position="25"/>
    </location>
</feature>
<dbReference type="RefSeq" id="WP_137251216.1">
    <property type="nucleotide sequence ID" value="NZ_SZQA01000049.1"/>
</dbReference>
<evidence type="ECO:0000256" key="2">
    <source>
        <dbReference type="ARBA" id="ARBA00008814"/>
    </source>
</evidence>
<sequence>MLGITRGIRFAAVLASSLLLGTVAACGSSSETATPAASAPAAPPAGTTAPAAAFPVTIEHKFGATTIPAAPQRVFTVGLTDQDAAIALGVVPVGTTNWFGGFPGAIGPWATPKLNGAPVPTLLEDPGTGPQVEKIAALKPDLILALYAGLTKEQYETLSKFAPVVAQPAAYNDYGIPWQEQTLITGKALGKETEAKALVDEVETKFKTMAAEHPEFAGKKAVVATPYEGFFVYGSQDTRSRNLVSLGFSLPADLDSVIGDKFGASISKERSDLLDQDLIIWTVPDTKKDVETLHKDAVYKDMKVVAEGREVFVGESTNYGVAFSFVTVLSLPYVLDRLVPQLAQAIDGDPATKVEPAAD</sequence>
<keyword evidence="3" id="KW-0813">Transport</keyword>
<dbReference type="GO" id="GO:0030288">
    <property type="term" value="C:outer membrane-bounded periplasmic space"/>
    <property type="evidence" value="ECO:0007669"/>
    <property type="project" value="TreeGrafter"/>
</dbReference>
<keyword evidence="4 5" id="KW-0732">Signal</keyword>
<dbReference type="InterPro" id="IPR051313">
    <property type="entry name" value="Bact_iron-sidero_bind"/>
</dbReference>
<feature type="domain" description="Fe/B12 periplasmic-binding" evidence="6">
    <location>
        <begin position="73"/>
        <end position="346"/>
    </location>
</feature>
<comment type="caution">
    <text evidence="7">The sequence shown here is derived from an EMBL/GenBank/DDBJ whole genome shotgun (WGS) entry which is preliminary data.</text>
</comment>
<comment type="subcellular location">
    <subcellularLocation>
        <location evidence="1">Cell envelope</location>
    </subcellularLocation>
</comment>
<dbReference type="Proteomes" id="UP000308705">
    <property type="component" value="Unassembled WGS sequence"/>
</dbReference>
<dbReference type="Pfam" id="PF01497">
    <property type="entry name" value="Peripla_BP_2"/>
    <property type="match status" value="1"/>
</dbReference>
<protein>
    <submittedName>
        <fullName evidence="7">Iron-siderophore ABC transporter substrate-binding protein</fullName>
    </submittedName>
</protein>
<dbReference type="CDD" id="cd01146">
    <property type="entry name" value="FhuD"/>
    <property type="match status" value="1"/>
</dbReference>
<evidence type="ECO:0000259" key="6">
    <source>
        <dbReference type="PROSITE" id="PS50983"/>
    </source>
</evidence>
<dbReference type="AlphaFoldDB" id="A0A4V5UXK2"/>
<gene>
    <name evidence="7" type="ORF">FDA94_34305</name>
</gene>
<comment type="similarity">
    <text evidence="2">Belongs to the bacterial solute-binding protein 8 family.</text>
</comment>
<dbReference type="InterPro" id="IPR002491">
    <property type="entry name" value="ABC_transptr_periplasmic_BD"/>
</dbReference>
<name>A0A4V5UXK2_9ACTN</name>
<evidence type="ECO:0000313" key="8">
    <source>
        <dbReference type="Proteomes" id="UP000308705"/>
    </source>
</evidence>
<dbReference type="PROSITE" id="PS50983">
    <property type="entry name" value="FE_B12_PBP"/>
    <property type="match status" value="1"/>
</dbReference>
<evidence type="ECO:0000256" key="1">
    <source>
        <dbReference type="ARBA" id="ARBA00004196"/>
    </source>
</evidence>